<reference evidence="2" key="1">
    <citation type="journal article" date="2023" name="G3 (Bethesda)">
        <title>Whole genome assemblies of Zophobas morio and Tenebrio molitor.</title>
        <authorList>
            <person name="Kaur S."/>
            <person name="Stinson S.A."/>
            <person name="diCenzo G.C."/>
        </authorList>
    </citation>
    <scope>NUCLEOTIDE SEQUENCE</scope>
    <source>
        <strain evidence="2">QUZm001</strain>
    </source>
</reference>
<comment type="caution">
    <text evidence="2">The sequence shown here is derived from an EMBL/GenBank/DDBJ whole genome shotgun (WGS) entry which is preliminary data.</text>
</comment>
<accession>A0AA38MDJ2</accession>
<evidence type="ECO:0000313" key="3">
    <source>
        <dbReference type="Proteomes" id="UP001168821"/>
    </source>
</evidence>
<sequence>MKENYKNNLVRNLYRGIEPNVIGYVKAQRGRWLGHLKRENASIENTQNDFDKHNRREKEKRKTQDKMEHRSNKKYTRPWYYQLGR</sequence>
<evidence type="ECO:0000313" key="2">
    <source>
        <dbReference type="EMBL" id="KAJ3652101.1"/>
    </source>
</evidence>
<name>A0AA38MDJ2_9CUCU</name>
<evidence type="ECO:0000256" key="1">
    <source>
        <dbReference type="SAM" id="MobiDB-lite"/>
    </source>
</evidence>
<feature type="region of interest" description="Disordered" evidence="1">
    <location>
        <begin position="42"/>
        <end position="74"/>
    </location>
</feature>
<proteinExistence type="predicted"/>
<organism evidence="2 3">
    <name type="scientific">Zophobas morio</name>
    <dbReference type="NCBI Taxonomy" id="2755281"/>
    <lineage>
        <taxon>Eukaryota</taxon>
        <taxon>Metazoa</taxon>
        <taxon>Ecdysozoa</taxon>
        <taxon>Arthropoda</taxon>
        <taxon>Hexapoda</taxon>
        <taxon>Insecta</taxon>
        <taxon>Pterygota</taxon>
        <taxon>Neoptera</taxon>
        <taxon>Endopterygota</taxon>
        <taxon>Coleoptera</taxon>
        <taxon>Polyphaga</taxon>
        <taxon>Cucujiformia</taxon>
        <taxon>Tenebrionidae</taxon>
        <taxon>Zophobas</taxon>
    </lineage>
</organism>
<protein>
    <submittedName>
        <fullName evidence="2">Uncharacterized protein</fullName>
    </submittedName>
</protein>
<keyword evidence="3" id="KW-1185">Reference proteome</keyword>
<dbReference type="Proteomes" id="UP001168821">
    <property type="component" value="Unassembled WGS sequence"/>
</dbReference>
<dbReference type="AlphaFoldDB" id="A0AA38MDJ2"/>
<gene>
    <name evidence="2" type="ORF">Zmor_018097</name>
</gene>
<feature type="compositionally biased region" description="Basic and acidic residues" evidence="1">
    <location>
        <begin position="49"/>
        <end position="70"/>
    </location>
</feature>
<dbReference type="EMBL" id="JALNTZ010000005">
    <property type="protein sequence ID" value="KAJ3652101.1"/>
    <property type="molecule type" value="Genomic_DNA"/>
</dbReference>